<evidence type="ECO:0000313" key="7">
    <source>
        <dbReference type="Proteomes" id="UP000234585"/>
    </source>
</evidence>
<dbReference type="Gene3D" id="2.120.10.30">
    <property type="entry name" value="TolB, C-terminal domain"/>
    <property type="match status" value="1"/>
</dbReference>
<dbReference type="CDD" id="cd02340">
    <property type="entry name" value="ZZ_NBR1_like"/>
    <property type="match status" value="2"/>
</dbReference>
<keyword evidence="2" id="KW-0863">Zinc-finger</keyword>
<dbReference type="SMART" id="SM00291">
    <property type="entry name" value="ZnF_ZZ"/>
    <property type="match status" value="4"/>
</dbReference>
<dbReference type="AlphaFoldDB" id="A0A2I2FFF3"/>
<evidence type="ECO:0000256" key="4">
    <source>
        <dbReference type="SAM" id="MobiDB-lite"/>
    </source>
</evidence>
<protein>
    <recommendedName>
        <fullName evidence="5">ZZ-type domain-containing protein</fullName>
    </recommendedName>
</protein>
<evidence type="ECO:0000256" key="2">
    <source>
        <dbReference type="ARBA" id="ARBA00022771"/>
    </source>
</evidence>
<dbReference type="InterPro" id="IPR000433">
    <property type="entry name" value="Znf_ZZ"/>
</dbReference>
<feature type="region of interest" description="Disordered" evidence="4">
    <location>
        <begin position="131"/>
        <end position="154"/>
    </location>
</feature>
<dbReference type="CDD" id="cd02249">
    <property type="entry name" value="ZZ"/>
    <property type="match status" value="1"/>
</dbReference>
<evidence type="ECO:0000256" key="3">
    <source>
        <dbReference type="ARBA" id="ARBA00022833"/>
    </source>
</evidence>
<dbReference type="InterPro" id="IPR011042">
    <property type="entry name" value="6-blade_b-propeller_TolB-like"/>
</dbReference>
<dbReference type="Gene3D" id="3.30.60.90">
    <property type="match status" value="4"/>
</dbReference>
<keyword evidence="3" id="KW-0862">Zinc</keyword>
<evidence type="ECO:0000256" key="1">
    <source>
        <dbReference type="ARBA" id="ARBA00022723"/>
    </source>
</evidence>
<evidence type="ECO:0000313" key="6">
    <source>
        <dbReference type="EMBL" id="PLB39353.1"/>
    </source>
</evidence>
<sequence length="1170" mass="127273">MSSTAPPPTPVGPATLISVKVQLHENNRRFKIPLGDLGPSVLPQKLQQLLGIPADDTVIFERYSDSAGCHVHLDPSNPAVYKQLYRAAKAKLKLRIKATVAPSKEEDEDVPEPQSPPRCNYLETVLGSPADQAQPQAEFQPQAESQPQAQSHQRAFVLSQDSLAVPMVRHHSADAGNYFIDCNACGRSISDEHYHCSICFDGDYDLCPPCVTSGAACPDEDHWLIRRFVKDGVVINSTTETINSQKSVPEITPQEPSPQVISSFPGAMNDQPAKRICNSCVKELEESHFVSCEDCEDHDLCINCLLRDAHGHHPAHTFTLLGDHQFSLRNLVLSRCQPGRHRQHAAICDGCEKRIVGVRHKCLTCPDWDYCSDCHANAAQSHGGHRFVPVYETLAEPPVSHEVHYGIFCDGPLCKGQPYANYIAGVRYKCSVCYDLDLCAKCEALPSNSHNRTHPMVMLKTPVRNVTVSTVHDNAPGALPAAPASRPQQSTSTQAPTPAPAPAPAVAESPVLPVPDAMDVEARVPAPEITEPETDYQAVFVADTVLDGSTRAPNQVFQQDWTLRNPGPLAWPAGTDVRFVGGDSMFNVDLGHAMSLSSMSAAMETNRLTAPVAPGESATFTVTLKAPSRVGTAISYWRLKLPNGLPFGHRLWCDIQVREEEPVAISADEAGNAGNADKASSGSQMIFPKLEKESPETSTHAEAEAAPTIPSQPSERDVLEEVESLTLDEDTETDLLTDDEYDILDASDQEYLDAKSARNKMLRYILSLLVAALAALLYTPVSRNATVLGFSRGPLTSPVRAQGEGFYRIEDTMQCEDLHYHEPSGKIFAACEDSILPRFEWFPPLGTLEGNAQTKGSIHLIDPKTMKSTRLEFENFPGPFITHGFDIVADPSDPNAVYILAVNHLPNPAYAPESDLPKARSQIEIFHHVLGSSTARFVRSVRHPLITTPNDVYAVAPDSFYVTNDHSHREGLLRHVEDFVPYLGWSSTVHVQLGGLASSAEAEDEVTAHTALTGLKNNNGLGHGASPDEILVTSAIGGELYRASASSNHTITVEETIPVDSTIDNPSYYKDPKGVPGNDASGYVLAGLRRAVDLPSTVHDPEGKESVIVWLVRRNESADAWEQRVLFEDDGTNIRSASAAVLVPADSGKKAWLFVSGFVSESVVAVEVDL</sequence>
<dbReference type="CDD" id="cd14947">
    <property type="entry name" value="NBR1_like"/>
    <property type="match status" value="1"/>
</dbReference>
<feature type="domain" description="ZZ-type" evidence="5">
    <location>
        <begin position="271"/>
        <end position="315"/>
    </location>
</feature>
<dbReference type="Proteomes" id="UP000234585">
    <property type="component" value="Unassembled WGS sequence"/>
</dbReference>
<dbReference type="GeneID" id="36522133"/>
<keyword evidence="1" id="KW-0479">Metal-binding</keyword>
<dbReference type="SUPFAM" id="SSF63829">
    <property type="entry name" value="Calcium-dependent phosphotriesterase"/>
    <property type="match status" value="1"/>
</dbReference>
<dbReference type="InterPro" id="IPR032350">
    <property type="entry name" value="Nbr1_FW"/>
</dbReference>
<dbReference type="EMBL" id="KZ559130">
    <property type="protein sequence ID" value="PLB39353.1"/>
    <property type="molecule type" value="Genomic_DNA"/>
</dbReference>
<feature type="compositionally biased region" description="Low complexity" evidence="4">
    <location>
        <begin position="131"/>
        <end position="153"/>
    </location>
</feature>
<dbReference type="RefSeq" id="XP_024673365.1">
    <property type="nucleotide sequence ID" value="XM_024814973.1"/>
</dbReference>
<reference evidence="6 7" key="1">
    <citation type="submission" date="2017-12" db="EMBL/GenBank/DDBJ databases">
        <authorList>
            <consortium name="DOE Joint Genome Institute"/>
            <person name="Haridas S."/>
            <person name="Kjaerbolling I."/>
            <person name="Vesth T.C."/>
            <person name="Frisvad J.C."/>
            <person name="Nybo J.L."/>
            <person name="Theobald S."/>
            <person name="Kuo A."/>
            <person name="Bowyer P."/>
            <person name="Matsuda Y."/>
            <person name="Mondo S."/>
            <person name="Lyhne E.K."/>
            <person name="Kogle M.E."/>
            <person name="Clum A."/>
            <person name="Lipzen A."/>
            <person name="Salamov A."/>
            <person name="Ngan C.Y."/>
            <person name="Daum C."/>
            <person name="Chiniquy J."/>
            <person name="Barry K."/>
            <person name="LaButti K."/>
            <person name="Simmons B.A."/>
            <person name="Magnuson J.K."/>
            <person name="Mortensen U.H."/>
            <person name="Larsen T.O."/>
            <person name="Grigoriev I.V."/>
            <person name="Baker S.E."/>
            <person name="Andersen M.R."/>
            <person name="Nordberg H.P."/>
            <person name="Cantor M.N."/>
            <person name="Hua S.X."/>
        </authorList>
    </citation>
    <scope>NUCLEOTIDE SEQUENCE [LARGE SCALE GENOMIC DNA]</scope>
    <source>
        <strain evidence="6 7">CBS 102.13</strain>
    </source>
</reference>
<feature type="domain" description="ZZ-type" evidence="5">
    <location>
        <begin position="342"/>
        <end position="387"/>
    </location>
</feature>
<dbReference type="PANTHER" id="PTHR20930">
    <property type="entry name" value="OVARIAN CARCINOMA ANTIGEN CA125-RELATED"/>
    <property type="match status" value="1"/>
</dbReference>
<feature type="region of interest" description="Disordered" evidence="4">
    <location>
        <begin position="473"/>
        <end position="509"/>
    </location>
</feature>
<dbReference type="Pfam" id="PF16158">
    <property type="entry name" value="N_BRCA1_IG"/>
    <property type="match status" value="1"/>
</dbReference>
<organism evidence="6 7">
    <name type="scientific">Aspergillus candidus</name>
    <dbReference type="NCBI Taxonomy" id="41067"/>
    <lineage>
        <taxon>Eukaryota</taxon>
        <taxon>Fungi</taxon>
        <taxon>Dikarya</taxon>
        <taxon>Ascomycota</taxon>
        <taxon>Pezizomycotina</taxon>
        <taxon>Eurotiomycetes</taxon>
        <taxon>Eurotiomycetidae</taxon>
        <taxon>Eurotiales</taxon>
        <taxon>Aspergillaceae</taxon>
        <taxon>Aspergillus</taxon>
        <taxon>Aspergillus subgen. Circumdati</taxon>
    </lineage>
</organism>
<feature type="compositionally biased region" description="Low complexity" evidence="4">
    <location>
        <begin position="483"/>
        <end position="496"/>
    </location>
</feature>
<evidence type="ECO:0000259" key="5">
    <source>
        <dbReference type="SMART" id="SM00291"/>
    </source>
</evidence>
<name>A0A2I2FFF3_ASPCN</name>
<proteinExistence type="predicted"/>
<accession>A0A2I2FFF3</accession>
<dbReference type="Pfam" id="PF00569">
    <property type="entry name" value="ZZ"/>
    <property type="match status" value="2"/>
</dbReference>
<dbReference type="GO" id="GO:0008270">
    <property type="term" value="F:zinc ion binding"/>
    <property type="evidence" value="ECO:0007669"/>
    <property type="project" value="UniProtKB-KW"/>
</dbReference>
<dbReference type="InterPro" id="IPR043145">
    <property type="entry name" value="Znf_ZZ_sf"/>
</dbReference>
<dbReference type="InterPro" id="IPR013783">
    <property type="entry name" value="Ig-like_fold"/>
</dbReference>
<dbReference type="SUPFAM" id="SSF57850">
    <property type="entry name" value="RING/U-box"/>
    <property type="match status" value="4"/>
</dbReference>
<gene>
    <name evidence="6" type="ORF">BDW47DRAFT_116690</name>
</gene>
<feature type="compositionally biased region" description="Basic and acidic residues" evidence="4">
    <location>
        <begin position="691"/>
        <end position="703"/>
    </location>
</feature>
<feature type="domain" description="ZZ-type" evidence="5">
    <location>
        <begin position="176"/>
        <end position="221"/>
    </location>
</feature>
<keyword evidence="7" id="KW-1185">Reference proteome</keyword>
<feature type="region of interest" description="Disordered" evidence="4">
    <location>
        <begin position="691"/>
        <end position="718"/>
    </location>
</feature>
<dbReference type="OrthoDB" id="661148at2759"/>
<dbReference type="STRING" id="41067.A0A2I2FFF3"/>
<feature type="domain" description="ZZ-type" evidence="5">
    <location>
        <begin position="403"/>
        <end position="456"/>
    </location>
</feature>
<dbReference type="PANTHER" id="PTHR20930:SF0">
    <property type="entry name" value="PROTEIN ILRUN"/>
    <property type="match status" value="1"/>
</dbReference>
<dbReference type="Gene3D" id="2.60.40.10">
    <property type="entry name" value="Immunoglobulins"/>
    <property type="match status" value="1"/>
</dbReference>